<name>B1N6A6_9RICK</name>
<feature type="domain" description="Msp4/OMP-like" evidence="1">
    <location>
        <begin position="33"/>
        <end position="284"/>
    </location>
</feature>
<accession>B1N6A6</accession>
<dbReference type="EMBL" id="EF116932">
    <property type="protein sequence ID" value="ABO36243.1"/>
    <property type="molecule type" value="Genomic_DNA"/>
</dbReference>
<dbReference type="InterPro" id="IPR002566">
    <property type="entry name" value="Msp4_OMP-like"/>
</dbReference>
<dbReference type="TCDB" id="1.B.49.1.4">
    <property type="family name" value="the anaplasma p44 (a-p44) porin family"/>
</dbReference>
<gene>
    <name evidence="2" type="primary">omp13</name>
</gene>
<proteinExistence type="predicted"/>
<protein>
    <submittedName>
        <fullName evidence="2">Omp-1-3</fullName>
    </submittedName>
</protein>
<dbReference type="Pfam" id="PF01617">
    <property type="entry name" value="Surface_Ag_2"/>
    <property type="match status" value="1"/>
</dbReference>
<dbReference type="Gene3D" id="2.40.160.20">
    <property type="match status" value="1"/>
</dbReference>
<evidence type="ECO:0000313" key="2">
    <source>
        <dbReference type="EMBL" id="ABO36243.1"/>
    </source>
</evidence>
<dbReference type="SUPFAM" id="SSF56925">
    <property type="entry name" value="OMPA-like"/>
    <property type="match status" value="1"/>
</dbReference>
<dbReference type="AlphaFoldDB" id="B1N6A6"/>
<evidence type="ECO:0000259" key="1">
    <source>
        <dbReference type="Pfam" id="PF01617"/>
    </source>
</evidence>
<dbReference type="InterPro" id="IPR011250">
    <property type="entry name" value="OMP/PagP_B-barrel"/>
</dbReference>
<sequence>MNYAKVFILMFVILFLPSSSLLALENNLSGGVGHIYISGQYKPSIPQFNKFSMEEATIGAVIPKSLKQDAEDITLSILALSTNFTLPYDPKYKKSLLGLGGTIGYAINNFRIELETFYEKFNVSAPSGYDDNIYAYFSIEVPQLRSLPYHYTMKNTGIILSPVLANICYDINKKQLRNVSPYLCLGFGVDLIDFLDKVSFKFSYQAKLGVSYLISPNLAFFIDGSFHRHLGNQFSDLLLDYPSYYRSLTSLSDNDPNRILPFTSASAKLNINFFSANIGIRFIF</sequence>
<organism evidence="2">
    <name type="scientific">Ehrlichia ewingii</name>
    <dbReference type="NCBI Taxonomy" id="947"/>
    <lineage>
        <taxon>Bacteria</taxon>
        <taxon>Pseudomonadati</taxon>
        <taxon>Pseudomonadota</taxon>
        <taxon>Alphaproteobacteria</taxon>
        <taxon>Rickettsiales</taxon>
        <taxon>Anaplasmataceae</taxon>
        <taxon>Ehrlichia</taxon>
    </lineage>
</organism>
<reference evidence="2" key="1">
    <citation type="journal article" date="2008" name="Clin. Vaccine Immunol.">
        <title>Identification of 19 polymorphic major outer membrane protein genes and their immunogenic peptides in Ehrlichia ewingii for use in a serodiagnostic assay.</title>
        <authorList>
            <person name="Zhang C."/>
            <person name="Xiong Q."/>
            <person name="Kikuchi T."/>
            <person name="Rikihisa Y."/>
        </authorList>
    </citation>
    <scope>NUCLEOTIDE SEQUENCE</scope>
</reference>